<dbReference type="PANTHER" id="PTHR23090">
    <property type="entry name" value="NH 3 /GLUTAMINE-DEPENDENT NAD + SYNTHETASE"/>
    <property type="match status" value="1"/>
</dbReference>
<dbReference type="GO" id="GO:0005737">
    <property type="term" value="C:cytoplasm"/>
    <property type="evidence" value="ECO:0007669"/>
    <property type="project" value="InterPro"/>
</dbReference>
<dbReference type="GO" id="GO:0005524">
    <property type="term" value="F:ATP binding"/>
    <property type="evidence" value="ECO:0007669"/>
    <property type="project" value="UniProtKB-KW"/>
</dbReference>
<dbReference type="InterPro" id="IPR014445">
    <property type="entry name" value="Gln-dep_NAD_synthase"/>
</dbReference>
<dbReference type="Pfam" id="PF00795">
    <property type="entry name" value="CN_hydrolase"/>
    <property type="match status" value="1"/>
</dbReference>
<keyword evidence="5" id="KW-0547">Nucleotide-binding</keyword>
<keyword evidence="6" id="KW-0067">ATP-binding</keyword>
<dbReference type="GO" id="GO:0000257">
    <property type="term" value="F:nitrilase activity"/>
    <property type="evidence" value="ECO:0007669"/>
    <property type="project" value="UniProtKB-ARBA"/>
</dbReference>
<dbReference type="EC" id="6.3.5.1" evidence="3"/>
<dbReference type="InterPro" id="IPR014729">
    <property type="entry name" value="Rossmann-like_a/b/a_fold"/>
</dbReference>
<dbReference type="NCBIfam" id="TIGR00552">
    <property type="entry name" value="nadE"/>
    <property type="match status" value="1"/>
</dbReference>
<dbReference type="SUPFAM" id="SSF52402">
    <property type="entry name" value="Adenine nucleotide alpha hydrolases-like"/>
    <property type="match status" value="1"/>
</dbReference>
<dbReference type="GO" id="GO:0004359">
    <property type="term" value="F:glutaminase activity"/>
    <property type="evidence" value="ECO:0007669"/>
    <property type="project" value="InterPro"/>
</dbReference>
<dbReference type="Gene3D" id="3.40.50.620">
    <property type="entry name" value="HUPs"/>
    <property type="match status" value="1"/>
</dbReference>
<keyword evidence="4" id="KW-0436">Ligase</keyword>
<dbReference type="PANTHER" id="PTHR23090:SF9">
    <property type="entry name" value="GLUTAMINE-DEPENDENT NAD(+) SYNTHETASE"/>
    <property type="match status" value="1"/>
</dbReference>
<dbReference type="Gene3D" id="3.60.110.10">
    <property type="entry name" value="Carbon-nitrogen hydrolase"/>
    <property type="match status" value="1"/>
</dbReference>
<dbReference type="PROSITE" id="PS00920">
    <property type="entry name" value="NITRIL_CHT_1"/>
    <property type="match status" value="1"/>
</dbReference>
<dbReference type="SUPFAM" id="SSF56317">
    <property type="entry name" value="Carbon-nitrogen hydrolase"/>
    <property type="match status" value="1"/>
</dbReference>
<proteinExistence type="inferred from homology"/>
<dbReference type="InterPro" id="IPR036526">
    <property type="entry name" value="C-N_Hydrolase_sf"/>
</dbReference>
<evidence type="ECO:0000256" key="4">
    <source>
        <dbReference type="ARBA" id="ARBA00022598"/>
    </source>
</evidence>
<evidence type="ECO:0000256" key="2">
    <source>
        <dbReference type="ARBA" id="ARBA00007145"/>
    </source>
</evidence>
<evidence type="ECO:0000256" key="1">
    <source>
        <dbReference type="ARBA" id="ARBA00005188"/>
    </source>
</evidence>
<dbReference type="CDD" id="cd00553">
    <property type="entry name" value="NAD_synthase"/>
    <property type="match status" value="1"/>
</dbReference>
<feature type="non-terminal residue" evidence="9">
    <location>
        <position position="473"/>
    </location>
</feature>
<comment type="similarity">
    <text evidence="2">In the C-terminal section; belongs to the NAD synthetase family.</text>
</comment>
<dbReference type="GO" id="GO:0003952">
    <property type="term" value="F:NAD+ synthase (glutamine-hydrolyzing) activity"/>
    <property type="evidence" value="ECO:0007669"/>
    <property type="project" value="UniProtKB-EC"/>
</dbReference>
<dbReference type="InterPro" id="IPR000132">
    <property type="entry name" value="Nitrilase/CN_hydratase_CS"/>
</dbReference>
<organism evidence="9">
    <name type="scientific">marine sediment metagenome</name>
    <dbReference type="NCBI Taxonomy" id="412755"/>
    <lineage>
        <taxon>unclassified sequences</taxon>
        <taxon>metagenomes</taxon>
        <taxon>ecological metagenomes</taxon>
    </lineage>
</organism>
<evidence type="ECO:0000313" key="9">
    <source>
        <dbReference type="EMBL" id="GAF71055.1"/>
    </source>
</evidence>
<dbReference type="UniPathway" id="UPA00253">
    <property type="reaction ID" value="UER00334"/>
</dbReference>
<dbReference type="InterPro" id="IPR003010">
    <property type="entry name" value="C-N_Hydrolase"/>
</dbReference>
<dbReference type="PROSITE" id="PS50263">
    <property type="entry name" value="CN_HYDROLASE"/>
    <property type="match status" value="1"/>
</dbReference>
<dbReference type="InterPro" id="IPR003694">
    <property type="entry name" value="NAD_synthase"/>
</dbReference>
<dbReference type="CDD" id="cd07570">
    <property type="entry name" value="GAT_Gln-NAD-synth"/>
    <property type="match status" value="1"/>
</dbReference>
<evidence type="ECO:0000256" key="6">
    <source>
        <dbReference type="ARBA" id="ARBA00022840"/>
    </source>
</evidence>
<keyword evidence="7" id="KW-0520">NAD</keyword>
<dbReference type="GO" id="GO:0009435">
    <property type="term" value="P:NAD+ biosynthetic process"/>
    <property type="evidence" value="ECO:0007669"/>
    <property type="project" value="UniProtKB-UniPathway"/>
</dbReference>
<name>X0T4S3_9ZZZZ</name>
<dbReference type="NCBIfam" id="NF010588">
    <property type="entry name" value="PRK13981.1"/>
    <property type="match status" value="1"/>
</dbReference>
<comment type="pathway">
    <text evidence="1">Cofactor biosynthesis; NAD(+) biosynthesis; NAD(+) from deamido-NAD(+) (L-Gln route): step 1/1.</text>
</comment>
<gene>
    <name evidence="9" type="ORF">S01H1_05129</name>
</gene>
<protein>
    <recommendedName>
        <fullName evidence="3">NAD(+) synthase (glutamine-hydrolyzing)</fullName>
        <ecNumber evidence="3">6.3.5.1</ecNumber>
    </recommendedName>
</protein>
<evidence type="ECO:0000256" key="3">
    <source>
        <dbReference type="ARBA" id="ARBA00012743"/>
    </source>
</evidence>
<comment type="caution">
    <text evidence="9">The sequence shown here is derived from an EMBL/GenBank/DDBJ whole genome shotgun (WGS) entry which is preliminary data.</text>
</comment>
<dbReference type="InterPro" id="IPR022310">
    <property type="entry name" value="NAD/GMP_synthase"/>
</dbReference>
<feature type="domain" description="CN hydrolase" evidence="8">
    <location>
        <begin position="4"/>
        <end position="245"/>
    </location>
</feature>
<sequence length="473" mass="50532">MAELRIALAQTNPTVGDLTHNAERIAELCGQARKAGAELVVFGELAICGYPPEDLLLKRHFLEDNLRTVQELAGQCRDIPAIVGLAEPAEHGCYNCAAVLAEGKIAGVYRKVHLPNYGVFDERRYFLPGDSPTILRINGQQLALTICEDIWADVDLAKLLGGKARVQGLINISASPFHAGKMSLRQELLTERARQLAGPVCYVNLIGGQDELVFDGGSMIIDAAGKIIAAGRRFAEDLVVADVPLPAPNKKGKSPGKARRITVESKPPAKIPAIPARPVAKMSDLQEIYDALVLATRDYTMKNGFSKVVLGLSGGIDSGLTAAIAVDAMGAENVIALTMPSQYSSAGTCSDTVAMAENLGIKLINVGVQEVFEKYLEVLSEAYGSGQGGLENENLQARIRANLLMALSNRFGWLVLATGNKSEVAVGYCTLYGDMVGGFGVLKDIFKTTVYKLASYVNDKAGRAVIPASTLER</sequence>
<reference evidence="9" key="1">
    <citation type="journal article" date="2014" name="Front. Microbiol.">
        <title>High frequency of phylogenetically diverse reductive dehalogenase-homologous genes in deep subseafloor sedimentary metagenomes.</title>
        <authorList>
            <person name="Kawai M."/>
            <person name="Futagami T."/>
            <person name="Toyoda A."/>
            <person name="Takaki Y."/>
            <person name="Nishi S."/>
            <person name="Hori S."/>
            <person name="Arai W."/>
            <person name="Tsubouchi T."/>
            <person name="Morono Y."/>
            <person name="Uchiyama I."/>
            <person name="Ito T."/>
            <person name="Fujiyama A."/>
            <person name="Inagaki F."/>
            <person name="Takami H."/>
        </authorList>
    </citation>
    <scope>NUCLEOTIDE SEQUENCE</scope>
    <source>
        <strain evidence="9">Expedition CK06-06</strain>
    </source>
</reference>
<dbReference type="Pfam" id="PF02540">
    <property type="entry name" value="NAD_synthase"/>
    <property type="match status" value="1"/>
</dbReference>
<dbReference type="AlphaFoldDB" id="X0T4S3"/>
<accession>X0T4S3</accession>
<evidence type="ECO:0000259" key="8">
    <source>
        <dbReference type="PROSITE" id="PS50263"/>
    </source>
</evidence>
<dbReference type="EMBL" id="BARS01002671">
    <property type="protein sequence ID" value="GAF71055.1"/>
    <property type="molecule type" value="Genomic_DNA"/>
</dbReference>
<dbReference type="PIRSF" id="PIRSF006630">
    <property type="entry name" value="NADS_GAT"/>
    <property type="match status" value="1"/>
</dbReference>
<evidence type="ECO:0000256" key="5">
    <source>
        <dbReference type="ARBA" id="ARBA00022741"/>
    </source>
</evidence>
<evidence type="ECO:0000256" key="7">
    <source>
        <dbReference type="ARBA" id="ARBA00023027"/>
    </source>
</evidence>